<evidence type="ECO:0000313" key="2">
    <source>
        <dbReference type="Proteomes" id="UP001549320"/>
    </source>
</evidence>
<organism evidence="1 2">
    <name type="scientific">Ottowia thiooxydans</name>
    <dbReference type="NCBI Taxonomy" id="219182"/>
    <lineage>
        <taxon>Bacteria</taxon>
        <taxon>Pseudomonadati</taxon>
        <taxon>Pseudomonadota</taxon>
        <taxon>Betaproteobacteria</taxon>
        <taxon>Burkholderiales</taxon>
        <taxon>Comamonadaceae</taxon>
        <taxon>Ottowia</taxon>
    </lineage>
</organism>
<dbReference type="Gene3D" id="3.40.190.10">
    <property type="entry name" value="Periplasmic binding protein-like II"/>
    <property type="match status" value="2"/>
</dbReference>
<keyword evidence="2" id="KW-1185">Reference proteome</keyword>
<dbReference type="EMBL" id="JBEPSH010000010">
    <property type="protein sequence ID" value="MET4579593.1"/>
    <property type="molecule type" value="Genomic_DNA"/>
</dbReference>
<sequence length="280" mass="30150">MNLRSLLVMGTVAVCAHQVQAKDLILGVSEGTSGGTDHARVLLKYGGLAKVLSGALKTNVNVVFVREFAQLEEGMETGRLDLALARPSDFPARGLRNYGYQYVATAKPDGQCFITIPKNSPIKSLAEIKGKKIVMPEKISYMTKFCAAELRNNGIDINKEAVTYVREQEAVSFYITNGFGQVGALASYSGAAKKWVKEGGQVLHKSVTQPFFPLIAEKSFDKAAIASMQRALLDLPNSAEGQAVLKSIGIEGFDTGSEAKLRQLLDWLGCKGGECVAAQK</sequence>
<proteinExistence type="predicted"/>
<name>A0ABV2QEY5_9BURK</name>
<accession>A0ABV2QEY5</accession>
<dbReference type="Pfam" id="PF12974">
    <property type="entry name" value="Phosphonate-bd"/>
    <property type="match status" value="1"/>
</dbReference>
<comment type="caution">
    <text evidence="1">The sequence shown here is derived from an EMBL/GenBank/DDBJ whole genome shotgun (WGS) entry which is preliminary data.</text>
</comment>
<reference evidence="1 2" key="1">
    <citation type="submission" date="2024-06" db="EMBL/GenBank/DDBJ databases">
        <title>Sorghum-associated microbial communities from plants grown in Nebraska, USA.</title>
        <authorList>
            <person name="Schachtman D."/>
        </authorList>
    </citation>
    <scope>NUCLEOTIDE SEQUENCE [LARGE SCALE GENOMIC DNA]</scope>
    <source>
        <strain evidence="1 2">2709</strain>
    </source>
</reference>
<gene>
    <name evidence="1" type="ORF">ABIE13_004730</name>
</gene>
<protein>
    <submittedName>
        <fullName evidence="1">Phosphonate transport system substrate-binding protein</fullName>
    </submittedName>
</protein>
<dbReference type="RefSeq" id="WP_354447817.1">
    <property type="nucleotide sequence ID" value="NZ_JBEPSH010000010.1"/>
</dbReference>
<dbReference type="SUPFAM" id="SSF53850">
    <property type="entry name" value="Periplasmic binding protein-like II"/>
    <property type="match status" value="1"/>
</dbReference>
<dbReference type="Proteomes" id="UP001549320">
    <property type="component" value="Unassembled WGS sequence"/>
</dbReference>
<evidence type="ECO:0000313" key="1">
    <source>
        <dbReference type="EMBL" id="MET4579593.1"/>
    </source>
</evidence>